<gene>
    <name evidence="2" type="ORF">OLMES_1937</name>
</gene>
<dbReference type="GO" id="GO:0008168">
    <property type="term" value="F:methyltransferase activity"/>
    <property type="evidence" value="ECO:0007669"/>
    <property type="project" value="UniProtKB-KW"/>
</dbReference>
<dbReference type="Pfam" id="PF13489">
    <property type="entry name" value="Methyltransf_23"/>
    <property type="match status" value="1"/>
</dbReference>
<dbReference type="KEGG" id="ome:OLMES_1937"/>
<evidence type="ECO:0000313" key="2">
    <source>
        <dbReference type="EMBL" id="ARU56011.1"/>
    </source>
</evidence>
<dbReference type="Gene3D" id="3.40.50.150">
    <property type="entry name" value="Vaccinia Virus protein VP39"/>
    <property type="match status" value="1"/>
</dbReference>
<dbReference type="EMBL" id="CP021425">
    <property type="protein sequence ID" value="ARU56011.1"/>
    <property type="molecule type" value="Genomic_DNA"/>
</dbReference>
<protein>
    <submittedName>
        <fullName evidence="2">C-methyltransferase</fullName>
    </submittedName>
</protein>
<dbReference type="PANTHER" id="PTHR43861:SF5">
    <property type="entry name" value="BLL5978 PROTEIN"/>
    <property type="match status" value="1"/>
</dbReference>
<dbReference type="PANTHER" id="PTHR43861">
    <property type="entry name" value="TRANS-ACONITATE 2-METHYLTRANSFERASE-RELATED"/>
    <property type="match status" value="1"/>
</dbReference>
<feature type="domain" description="C-methyltransferase" evidence="1">
    <location>
        <begin position="145"/>
        <end position="302"/>
    </location>
</feature>
<evidence type="ECO:0000313" key="3">
    <source>
        <dbReference type="Proteomes" id="UP000196027"/>
    </source>
</evidence>
<keyword evidence="2" id="KW-0808">Transferase</keyword>
<dbReference type="Gene3D" id="3.40.50.720">
    <property type="entry name" value="NAD(P)-binding Rossmann-like Domain"/>
    <property type="match status" value="1"/>
</dbReference>
<reference evidence="2 3" key="1">
    <citation type="submission" date="2017-05" db="EMBL/GenBank/DDBJ databases">
        <title>Genomic insights into alkan degradation activity of Oleiphilus messinensis.</title>
        <authorList>
            <person name="Kozyavkin S.A."/>
            <person name="Slesarev A.I."/>
            <person name="Golyshin P.N."/>
            <person name="Korzhenkov A."/>
            <person name="Golyshina O.N."/>
            <person name="Toshchakov S.V."/>
        </authorList>
    </citation>
    <scope>NUCLEOTIDE SEQUENCE [LARGE SCALE GENOMIC DNA]</scope>
    <source>
        <strain evidence="2 3">ME102</strain>
    </source>
</reference>
<dbReference type="GO" id="GO:0032259">
    <property type="term" value="P:methylation"/>
    <property type="evidence" value="ECO:0007669"/>
    <property type="project" value="UniProtKB-KW"/>
</dbReference>
<keyword evidence="3" id="KW-1185">Reference proteome</keyword>
<dbReference type="InterPro" id="IPR013691">
    <property type="entry name" value="MeTrfase_14"/>
</dbReference>
<sequence length="307" mass="34289">MVEVASNDGYLLKNMLNAGIPCLGIEPTDSTASVAESKGIPVIRKFFGTDLAESLVHMGKAADLIVCNNVLAHVPDINDFAKGLKIALKSEGTITLEFPHLLQLIKHCQFDTVYHEHYSYLSLNVVETVFKAVGLKVFDVDELDTHGGSLRVFACHEEDQRSLSDNRLRILKEEEEFGLLSSQAFSDFQERVLEIKLNLVGFLVQQKKDGKRIAAYGAAAKGNTLLNYCGIHSDLISYVVDASPYKQGLYMPGSHLPIVDEQVLRDDKPDYVLVLPWNLVNEIVVQLDYVREWGGRLLRAVPRLEMM</sequence>
<dbReference type="Proteomes" id="UP000196027">
    <property type="component" value="Chromosome"/>
</dbReference>
<evidence type="ECO:0000259" key="1">
    <source>
        <dbReference type="Pfam" id="PF08484"/>
    </source>
</evidence>
<accession>A0A1Y0I6F8</accession>
<proteinExistence type="predicted"/>
<dbReference type="Pfam" id="PF08484">
    <property type="entry name" value="Methyltransf_14"/>
    <property type="match status" value="1"/>
</dbReference>
<keyword evidence="2" id="KW-0489">Methyltransferase</keyword>
<name>A0A1Y0I6F8_9GAMM</name>
<dbReference type="SUPFAM" id="SSF53335">
    <property type="entry name" value="S-adenosyl-L-methionine-dependent methyltransferases"/>
    <property type="match status" value="1"/>
</dbReference>
<dbReference type="InterPro" id="IPR029063">
    <property type="entry name" value="SAM-dependent_MTases_sf"/>
</dbReference>
<organism evidence="2 3">
    <name type="scientific">Oleiphilus messinensis</name>
    <dbReference type="NCBI Taxonomy" id="141451"/>
    <lineage>
        <taxon>Bacteria</taxon>
        <taxon>Pseudomonadati</taxon>
        <taxon>Pseudomonadota</taxon>
        <taxon>Gammaproteobacteria</taxon>
        <taxon>Oceanospirillales</taxon>
        <taxon>Oleiphilaceae</taxon>
        <taxon>Oleiphilus</taxon>
    </lineage>
</organism>
<dbReference type="AlphaFoldDB" id="A0A1Y0I6F8"/>